<name>A0AAD2Q284_9AGAR</name>
<dbReference type="EMBL" id="CAVNYO010000137">
    <property type="protein sequence ID" value="CAK5268058.1"/>
    <property type="molecule type" value="Genomic_DNA"/>
</dbReference>
<evidence type="ECO:0000313" key="7">
    <source>
        <dbReference type="Proteomes" id="UP001295794"/>
    </source>
</evidence>
<evidence type="ECO:0000256" key="1">
    <source>
        <dbReference type="ARBA" id="ARBA00007119"/>
    </source>
</evidence>
<dbReference type="InterPro" id="IPR000898">
    <property type="entry name" value="Indolamine_dOase"/>
</dbReference>
<reference evidence="6" key="1">
    <citation type="submission" date="2023-11" db="EMBL/GenBank/DDBJ databases">
        <authorList>
            <person name="De Vega J J."/>
            <person name="De Vega J J."/>
        </authorList>
    </citation>
    <scope>NUCLEOTIDE SEQUENCE</scope>
</reference>
<dbReference type="GO" id="GO:0005737">
    <property type="term" value="C:cytoplasm"/>
    <property type="evidence" value="ECO:0007669"/>
    <property type="project" value="TreeGrafter"/>
</dbReference>
<protein>
    <submittedName>
        <fullName evidence="6">Uncharacterized protein</fullName>
    </submittedName>
</protein>
<dbReference type="InterPro" id="IPR037217">
    <property type="entry name" value="Trp/Indoleamine_2_3_dOase-like"/>
</dbReference>
<dbReference type="AlphaFoldDB" id="A0AAD2Q284"/>
<dbReference type="Pfam" id="PF01231">
    <property type="entry name" value="IDO"/>
    <property type="match status" value="1"/>
</dbReference>
<dbReference type="PANTHER" id="PTHR28657:SF11">
    <property type="entry name" value="INDOLEAMINE 2,3-DIOXYGENASE"/>
    <property type="match status" value="1"/>
</dbReference>
<evidence type="ECO:0000313" key="6">
    <source>
        <dbReference type="EMBL" id="CAK5268058.1"/>
    </source>
</evidence>
<keyword evidence="3" id="KW-0408">Iron</keyword>
<feature type="region of interest" description="Disordered" evidence="4">
    <location>
        <begin position="90"/>
        <end position="110"/>
    </location>
</feature>
<gene>
    <name evidence="5" type="ORF">MYCIT1_LOCUS10106</name>
    <name evidence="6" type="ORF">MYCIT1_LOCUS11077</name>
</gene>
<comment type="similarity">
    <text evidence="1">Belongs to the indoleamine 2,3-dioxygenase family.</text>
</comment>
<evidence type="ECO:0000256" key="3">
    <source>
        <dbReference type="ARBA" id="ARBA00023004"/>
    </source>
</evidence>
<keyword evidence="7" id="KW-1185">Reference proteome</keyword>
<accession>A0AAD2Q284</accession>
<dbReference type="EMBL" id="CAVNYO010000124">
    <property type="protein sequence ID" value="CAK5267524.1"/>
    <property type="molecule type" value="Genomic_DNA"/>
</dbReference>
<dbReference type="GO" id="GO:0020037">
    <property type="term" value="F:heme binding"/>
    <property type="evidence" value="ECO:0007669"/>
    <property type="project" value="InterPro"/>
</dbReference>
<evidence type="ECO:0000313" key="5">
    <source>
        <dbReference type="EMBL" id="CAK5267524.1"/>
    </source>
</evidence>
<keyword evidence="2" id="KW-0479">Metal-binding</keyword>
<dbReference type="Proteomes" id="UP001295794">
    <property type="component" value="Unassembled WGS sequence"/>
</dbReference>
<proteinExistence type="inferred from homology"/>
<dbReference type="GO" id="GO:0034354">
    <property type="term" value="P:'de novo' NAD+ biosynthetic process from L-tryptophan"/>
    <property type="evidence" value="ECO:0007669"/>
    <property type="project" value="TreeGrafter"/>
</dbReference>
<evidence type="ECO:0000256" key="4">
    <source>
        <dbReference type="SAM" id="MobiDB-lite"/>
    </source>
</evidence>
<organism evidence="6 7">
    <name type="scientific">Mycena citricolor</name>
    <dbReference type="NCBI Taxonomy" id="2018698"/>
    <lineage>
        <taxon>Eukaryota</taxon>
        <taxon>Fungi</taxon>
        <taxon>Dikarya</taxon>
        <taxon>Basidiomycota</taxon>
        <taxon>Agaricomycotina</taxon>
        <taxon>Agaricomycetes</taxon>
        <taxon>Agaricomycetidae</taxon>
        <taxon>Agaricales</taxon>
        <taxon>Marasmiineae</taxon>
        <taxon>Mycenaceae</taxon>
        <taxon>Mycena</taxon>
    </lineage>
</organism>
<evidence type="ECO:0000256" key="2">
    <source>
        <dbReference type="ARBA" id="ARBA00022723"/>
    </source>
</evidence>
<sequence length="522" mass="58755">MSPRAQSYGIVTFPTCHEDHECCDRIRLRVDMDKVRRVLPVLDPRRSLSRLKRPFCLCSTAQRLSTAQAQKYPMLSWLFPVWASPSSASSAPRLASEPKPDASVPTPSSCEDILSDPLEHPVLDRLRALIASGGGESWPPRASSHDTWPTPLRAYDTVYRAVAPYFPTPESSTDDAHNRALIDAYRARMRAQLAEHVDLADVRAALERAAGPDPESCTQSAWLGIWLVLSFLRHSYRWGVTPIVSEAQNEKSVAFPAELDVSWSYMQQHFGTTSPGGCMTSLMYANLRADDTLEYSVTAGLSPEHRSTELWNTRLLCGMDERLLPMYHLFAHSIVYLEGGDLLAAHSALQAANQVLRNAFKFFFGSMVNAKLNQQLWLAYVQGYQGWTLDGIDGISGGQSLAFRTLDSFLGVRPFPEPHKESLHLPTAQRDWLNSLRDYDIRDRVREMGDEAAGLKEELDALVKQLRLWRMGHMKRMEVYESVRRPERKTMTAGISVVDAASEDLMIRHLKQQLGQRLAQTV</sequence>
<dbReference type="GO" id="GO:0046872">
    <property type="term" value="F:metal ion binding"/>
    <property type="evidence" value="ECO:0007669"/>
    <property type="project" value="UniProtKB-KW"/>
</dbReference>
<dbReference type="Gene3D" id="1.20.58.480">
    <property type="match status" value="1"/>
</dbReference>
<dbReference type="SUPFAM" id="SSF140959">
    <property type="entry name" value="Indolic compounds 2,3-dioxygenase-like"/>
    <property type="match status" value="1"/>
</dbReference>
<dbReference type="GO" id="GO:0033754">
    <property type="term" value="F:indoleamine 2,3-dioxygenase activity"/>
    <property type="evidence" value="ECO:0007669"/>
    <property type="project" value="TreeGrafter"/>
</dbReference>
<comment type="caution">
    <text evidence="6">The sequence shown here is derived from an EMBL/GenBank/DDBJ whole genome shotgun (WGS) entry which is preliminary data.</text>
</comment>
<dbReference type="GO" id="GO:0019441">
    <property type="term" value="P:L-tryptophan catabolic process to kynurenine"/>
    <property type="evidence" value="ECO:0007669"/>
    <property type="project" value="InterPro"/>
</dbReference>
<dbReference type="PANTHER" id="PTHR28657">
    <property type="entry name" value="INDOLEAMINE 2,3-DIOXYGENASE"/>
    <property type="match status" value="1"/>
</dbReference>